<dbReference type="PANTHER" id="PTHR30204:SF89">
    <property type="entry name" value="HTH MERR-TYPE DOMAIN-CONTAINING PROTEIN"/>
    <property type="match status" value="1"/>
</dbReference>
<dbReference type="Pfam" id="PF13411">
    <property type="entry name" value="MerR_1"/>
    <property type="match status" value="1"/>
</dbReference>
<proteinExistence type="predicted"/>
<dbReference type="RefSeq" id="WP_339574418.1">
    <property type="nucleotide sequence ID" value="NZ_JBBIAA010000005.1"/>
</dbReference>
<evidence type="ECO:0000259" key="3">
    <source>
        <dbReference type="PROSITE" id="PS50937"/>
    </source>
</evidence>
<evidence type="ECO:0000256" key="2">
    <source>
        <dbReference type="SAM" id="MobiDB-lite"/>
    </source>
</evidence>
<dbReference type="EMBL" id="JBBIAA010000005">
    <property type="protein sequence ID" value="MEJ5945034.1"/>
    <property type="molecule type" value="Genomic_DNA"/>
</dbReference>
<sequence length="251" mass="27160">MSAGASRRSLDDPQRGGAAGGGRLLSIGELLGELVGEFPEISHSKIRFLEEKGLVEPRRTPAGYRKFTTADVRRLRTVLALQRDHYMPLKAIAEHLDALDRGLEPAQQPGPPVLSPRAVPDVEPDRLVPQPRLRLRRPELREAAAVDEQLLADLEGYGLVTAEDGHYGADDLEVARAAGELAAYGIEARHLRAFRTAAERELGLVDQVVAPLRRHPSPGAGARAADSASELAALCLRLHTALVRAGLDRLV</sequence>
<gene>
    <name evidence="4" type="ORF">WDZ17_06950</name>
</gene>
<dbReference type="PROSITE" id="PS50937">
    <property type="entry name" value="HTH_MERR_2"/>
    <property type="match status" value="1"/>
</dbReference>
<dbReference type="SMART" id="SM00422">
    <property type="entry name" value="HTH_MERR"/>
    <property type="match status" value="1"/>
</dbReference>
<feature type="region of interest" description="Disordered" evidence="2">
    <location>
        <begin position="102"/>
        <end position="124"/>
    </location>
</feature>
<keyword evidence="5" id="KW-1185">Reference proteome</keyword>
<name>A0ABU8RJ91_9ACTN</name>
<dbReference type="SUPFAM" id="SSF46955">
    <property type="entry name" value="Putative DNA-binding domain"/>
    <property type="match status" value="1"/>
</dbReference>
<protein>
    <submittedName>
        <fullName evidence="4">MerR family transcriptional regulator</fullName>
    </submittedName>
</protein>
<feature type="domain" description="HTH merR-type" evidence="3">
    <location>
        <begin position="46"/>
        <end position="98"/>
    </location>
</feature>
<dbReference type="PANTHER" id="PTHR30204">
    <property type="entry name" value="REDOX-CYCLING DRUG-SENSING TRANSCRIPTIONAL ACTIVATOR SOXR"/>
    <property type="match status" value="1"/>
</dbReference>
<comment type="caution">
    <text evidence="4">The sequence shown here is derived from an EMBL/GenBank/DDBJ whole genome shotgun (WGS) entry which is preliminary data.</text>
</comment>
<evidence type="ECO:0000313" key="4">
    <source>
        <dbReference type="EMBL" id="MEJ5945034.1"/>
    </source>
</evidence>
<accession>A0ABU8RJ91</accession>
<dbReference type="Gene3D" id="1.10.1660.10">
    <property type="match status" value="1"/>
</dbReference>
<dbReference type="InterPro" id="IPR000551">
    <property type="entry name" value="MerR-type_HTH_dom"/>
</dbReference>
<dbReference type="InterPro" id="IPR047057">
    <property type="entry name" value="MerR_fam"/>
</dbReference>
<organism evidence="4 5">
    <name type="scientific">Pseudokineococcus basanitobsidens</name>
    <dbReference type="NCBI Taxonomy" id="1926649"/>
    <lineage>
        <taxon>Bacteria</taxon>
        <taxon>Bacillati</taxon>
        <taxon>Actinomycetota</taxon>
        <taxon>Actinomycetes</taxon>
        <taxon>Kineosporiales</taxon>
        <taxon>Kineosporiaceae</taxon>
        <taxon>Pseudokineococcus</taxon>
    </lineage>
</organism>
<evidence type="ECO:0000256" key="1">
    <source>
        <dbReference type="ARBA" id="ARBA00023125"/>
    </source>
</evidence>
<dbReference type="CDD" id="cd00592">
    <property type="entry name" value="HTH_MerR-like"/>
    <property type="match status" value="1"/>
</dbReference>
<keyword evidence="1" id="KW-0238">DNA-binding</keyword>
<reference evidence="4 5" key="1">
    <citation type="journal article" date="2017" name="Int. J. Syst. Evol. Microbiol.">
        <title>Pseudokineococcus basanitobsidens sp. nov., isolated from volcanic rock.</title>
        <authorList>
            <person name="Lee D.W."/>
            <person name="Park M.Y."/>
            <person name="Kim J.J."/>
            <person name="Kim B.S."/>
        </authorList>
    </citation>
    <scope>NUCLEOTIDE SEQUENCE [LARGE SCALE GENOMIC DNA]</scope>
    <source>
        <strain evidence="4 5">DSM 103726</strain>
    </source>
</reference>
<feature type="region of interest" description="Disordered" evidence="2">
    <location>
        <begin position="1"/>
        <end position="21"/>
    </location>
</feature>
<evidence type="ECO:0000313" key="5">
    <source>
        <dbReference type="Proteomes" id="UP001387100"/>
    </source>
</evidence>
<dbReference type="Proteomes" id="UP001387100">
    <property type="component" value="Unassembled WGS sequence"/>
</dbReference>
<dbReference type="InterPro" id="IPR009061">
    <property type="entry name" value="DNA-bd_dom_put_sf"/>
</dbReference>